<dbReference type="Gene3D" id="1.10.8.10">
    <property type="entry name" value="DNA helicase RuvA subunit, C-terminal domain"/>
    <property type="match status" value="1"/>
</dbReference>
<proteinExistence type="predicted"/>
<reference evidence="4" key="1">
    <citation type="submission" date="2015-12" db="EMBL/GenBank/DDBJ databases">
        <title>De novo transcriptome assembly of four potential Pierce s Disease insect vectors from Arizona vineyards.</title>
        <authorList>
            <person name="Tassone E.E."/>
        </authorList>
    </citation>
    <scope>NUCLEOTIDE SEQUENCE</scope>
</reference>
<feature type="domain" description="Ubiquitin-like" evidence="3">
    <location>
        <begin position="8"/>
        <end position="82"/>
    </location>
</feature>
<evidence type="ECO:0000259" key="3">
    <source>
        <dbReference type="PROSITE" id="PS50053"/>
    </source>
</evidence>
<dbReference type="InterPro" id="IPR047878">
    <property type="entry name" value="UBL7_UBA"/>
</dbReference>
<evidence type="ECO:0000313" key="5">
    <source>
        <dbReference type="EMBL" id="JAS32417.1"/>
    </source>
</evidence>
<evidence type="ECO:0008006" key="6">
    <source>
        <dbReference type="Google" id="ProtNLM"/>
    </source>
</evidence>
<dbReference type="EMBL" id="GEDC01004881">
    <property type="protein sequence ID" value="JAS32417.1"/>
    <property type="molecule type" value="Transcribed_RNA"/>
</dbReference>
<sequence>MSSLILGIRLSLNDFQRVKIDYVDFQTKIDSFKEIVSKKTNTHKDKLELVYCGNILDDEATLTSSGLQPGVMVHVLQKKEKELPCHILPTSPKVVEGILFAFQALKLNSNYKSALQKLSRPEILEDIISITPGLNEDPIAISLIQDHELLERLDNVDTVTRIRDLHPALAEAANHLVAVVHEDSAASPSTQPSSSGFSYSLEALSEDDEMDSSQSSDSTSRYFTPAQVAAAIASASSNTPNVEGAGITPEMLSQAMQQASAALTSTQNSTPPNENGGEVSGQQLAQQMQQMRELGLTNDALNLQALQISGGNVYAAVDLIFGGAIEPNL</sequence>
<dbReference type="InterPro" id="IPR009060">
    <property type="entry name" value="UBA-like_sf"/>
</dbReference>
<name>A0A1B6DYT1_9HEMI</name>
<dbReference type="GO" id="GO:0031593">
    <property type="term" value="F:polyubiquitin modification-dependent protein binding"/>
    <property type="evidence" value="ECO:0007669"/>
    <property type="project" value="TreeGrafter"/>
</dbReference>
<feature type="region of interest" description="Disordered" evidence="1">
    <location>
        <begin position="255"/>
        <end position="283"/>
    </location>
</feature>
<dbReference type="EMBL" id="GEDC01006491">
    <property type="protein sequence ID" value="JAS30807.1"/>
    <property type="molecule type" value="Transcribed_RNA"/>
</dbReference>
<gene>
    <name evidence="5" type="ORF">g.15171</name>
    <name evidence="4" type="ORF">g.15176</name>
</gene>
<dbReference type="SUPFAM" id="SSF46934">
    <property type="entry name" value="UBA-like"/>
    <property type="match status" value="1"/>
</dbReference>
<dbReference type="SMART" id="SM00165">
    <property type="entry name" value="UBA"/>
    <property type="match status" value="1"/>
</dbReference>
<dbReference type="CDD" id="cd14326">
    <property type="entry name" value="UBA_UBL7"/>
    <property type="match status" value="1"/>
</dbReference>
<dbReference type="AlphaFoldDB" id="A0A1B6DYT1"/>
<dbReference type="PANTHER" id="PTHR10677:SF25">
    <property type="entry name" value="UBIQUITIN-LIKE PROTEIN 7"/>
    <property type="match status" value="1"/>
</dbReference>
<dbReference type="PROSITE" id="PS50030">
    <property type="entry name" value="UBA"/>
    <property type="match status" value="1"/>
</dbReference>
<dbReference type="GO" id="GO:0005829">
    <property type="term" value="C:cytosol"/>
    <property type="evidence" value="ECO:0007669"/>
    <property type="project" value="TreeGrafter"/>
</dbReference>
<protein>
    <recommendedName>
        <fullName evidence="6">Ubiquitin-like protein 7</fullName>
    </recommendedName>
</protein>
<dbReference type="GO" id="GO:0006511">
    <property type="term" value="P:ubiquitin-dependent protein catabolic process"/>
    <property type="evidence" value="ECO:0007669"/>
    <property type="project" value="TreeGrafter"/>
</dbReference>
<feature type="domain" description="UBA" evidence="2">
    <location>
        <begin position="283"/>
        <end position="323"/>
    </location>
</feature>
<evidence type="ECO:0000259" key="2">
    <source>
        <dbReference type="PROSITE" id="PS50030"/>
    </source>
</evidence>
<feature type="compositionally biased region" description="Low complexity" evidence="1">
    <location>
        <begin position="255"/>
        <end position="270"/>
    </location>
</feature>
<dbReference type="InterPro" id="IPR029071">
    <property type="entry name" value="Ubiquitin-like_domsf"/>
</dbReference>
<dbReference type="InterPro" id="IPR015940">
    <property type="entry name" value="UBA"/>
</dbReference>
<dbReference type="Gene3D" id="3.10.20.90">
    <property type="entry name" value="Phosphatidylinositol 3-kinase Catalytic Subunit, Chain A, domain 1"/>
    <property type="match status" value="1"/>
</dbReference>
<dbReference type="Pfam" id="PF00240">
    <property type="entry name" value="ubiquitin"/>
    <property type="match status" value="1"/>
</dbReference>
<dbReference type="PANTHER" id="PTHR10677">
    <property type="entry name" value="UBIQUILIN"/>
    <property type="match status" value="1"/>
</dbReference>
<accession>A0A1B6DYT1</accession>
<dbReference type="InterPro" id="IPR015496">
    <property type="entry name" value="Ubiquilin"/>
</dbReference>
<dbReference type="InterPro" id="IPR000626">
    <property type="entry name" value="Ubiquitin-like_dom"/>
</dbReference>
<evidence type="ECO:0000313" key="4">
    <source>
        <dbReference type="EMBL" id="JAS30807.1"/>
    </source>
</evidence>
<dbReference type="PROSITE" id="PS50053">
    <property type="entry name" value="UBIQUITIN_2"/>
    <property type="match status" value="1"/>
</dbReference>
<dbReference type="CDD" id="cd17039">
    <property type="entry name" value="Ubl_ubiquitin_like"/>
    <property type="match status" value="1"/>
</dbReference>
<dbReference type="SUPFAM" id="SSF54236">
    <property type="entry name" value="Ubiquitin-like"/>
    <property type="match status" value="1"/>
</dbReference>
<organism evidence="4">
    <name type="scientific">Clastoptera arizonana</name>
    <name type="common">Arizona spittle bug</name>
    <dbReference type="NCBI Taxonomy" id="38151"/>
    <lineage>
        <taxon>Eukaryota</taxon>
        <taxon>Metazoa</taxon>
        <taxon>Ecdysozoa</taxon>
        <taxon>Arthropoda</taxon>
        <taxon>Hexapoda</taxon>
        <taxon>Insecta</taxon>
        <taxon>Pterygota</taxon>
        <taxon>Neoptera</taxon>
        <taxon>Paraneoptera</taxon>
        <taxon>Hemiptera</taxon>
        <taxon>Auchenorrhyncha</taxon>
        <taxon>Cercopoidea</taxon>
        <taxon>Clastopteridae</taxon>
        <taxon>Clastoptera</taxon>
    </lineage>
</organism>
<evidence type="ECO:0000256" key="1">
    <source>
        <dbReference type="SAM" id="MobiDB-lite"/>
    </source>
</evidence>